<evidence type="ECO:0000313" key="1">
    <source>
        <dbReference type="EMBL" id="GIJ55884.1"/>
    </source>
</evidence>
<sequence>MAGNSLFVDPYSIDDFRTYLQARLDESYSARLALTTAPAADLPALGRFDDAARTATRLDGLRREYVTRLDRLISALTAAENAAMTIAQRYRSADDLAGADPAEIRDAVRPVNDALDPGTARHA</sequence>
<dbReference type="Proteomes" id="UP000612585">
    <property type="component" value="Unassembled WGS sequence"/>
</dbReference>
<gene>
    <name evidence="1" type="ORF">Vau01_034000</name>
</gene>
<evidence type="ECO:0000313" key="2">
    <source>
        <dbReference type="Proteomes" id="UP000612585"/>
    </source>
</evidence>
<organism evidence="1 2">
    <name type="scientific">Virgisporangium aurantiacum</name>
    <dbReference type="NCBI Taxonomy" id="175570"/>
    <lineage>
        <taxon>Bacteria</taxon>
        <taxon>Bacillati</taxon>
        <taxon>Actinomycetota</taxon>
        <taxon>Actinomycetes</taxon>
        <taxon>Micromonosporales</taxon>
        <taxon>Micromonosporaceae</taxon>
        <taxon>Virgisporangium</taxon>
    </lineage>
</organism>
<reference evidence="1" key="1">
    <citation type="submission" date="2021-01" db="EMBL/GenBank/DDBJ databases">
        <title>Whole genome shotgun sequence of Virgisporangium aurantiacum NBRC 16421.</title>
        <authorList>
            <person name="Komaki H."/>
            <person name="Tamura T."/>
        </authorList>
    </citation>
    <scope>NUCLEOTIDE SEQUENCE</scope>
    <source>
        <strain evidence="1">NBRC 16421</strain>
    </source>
</reference>
<protein>
    <submittedName>
        <fullName evidence="1">Uncharacterized protein</fullName>
    </submittedName>
</protein>
<name>A0A8J4DZF6_9ACTN</name>
<proteinExistence type="predicted"/>
<keyword evidence="2" id="KW-1185">Reference proteome</keyword>
<dbReference type="AlphaFoldDB" id="A0A8J4DZF6"/>
<accession>A0A8J4DZF6</accession>
<comment type="caution">
    <text evidence="1">The sequence shown here is derived from an EMBL/GenBank/DDBJ whole genome shotgun (WGS) entry which is preliminary data.</text>
</comment>
<dbReference type="EMBL" id="BOPG01000022">
    <property type="protein sequence ID" value="GIJ55884.1"/>
    <property type="molecule type" value="Genomic_DNA"/>
</dbReference>
<dbReference type="RefSeq" id="WP_203993311.1">
    <property type="nucleotide sequence ID" value="NZ_BOPG01000022.1"/>
</dbReference>